<reference evidence="1 2" key="1">
    <citation type="submission" date="2023-07" db="EMBL/GenBank/DDBJ databases">
        <title>Genomic Encyclopedia of Type Strains, Phase IV (KMG-IV): sequencing the most valuable type-strain genomes for metagenomic binning, comparative biology and taxonomic classification.</title>
        <authorList>
            <person name="Goeker M."/>
        </authorList>
    </citation>
    <scope>NUCLEOTIDE SEQUENCE [LARGE SCALE GENOMIC DNA]</scope>
    <source>
        <strain evidence="1 2">DSM 9768</strain>
    </source>
</reference>
<proteinExistence type="predicted"/>
<accession>A0ABU0A1R9</accession>
<keyword evidence="2" id="KW-1185">Reference proteome</keyword>
<sequence>ESPFSLGFVFLAQIKEKIFTEFLDYINAMLVILNKFPT</sequence>
<name>A0ABU0A1R9_9BACI</name>
<dbReference type="Proteomes" id="UP001230005">
    <property type="component" value="Unassembled WGS sequence"/>
</dbReference>
<evidence type="ECO:0000313" key="1">
    <source>
        <dbReference type="EMBL" id="MDQ0257434.1"/>
    </source>
</evidence>
<protein>
    <submittedName>
        <fullName evidence="1">Uncharacterized protein</fullName>
    </submittedName>
</protein>
<dbReference type="EMBL" id="JAUSUG010000027">
    <property type="protein sequence ID" value="MDQ0257434.1"/>
    <property type="molecule type" value="Genomic_DNA"/>
</dbReference>
<comment type="caution">
    <text evidence="1">The sequence shown here is derived from an EMBL/GenBank/DDBJ whole genome shotgun (WGS) entry which is preliminary data.</text>
</comment>
<evidence type="ECO:0000313" key="2">
    <source>
        <dbReference type="Proteomes" id="UP001230005"/>
    </source>
</evidence>
<organism evidence="1 2">
    <name type="scientific">Evansella vedderi</name>
    <dbReference type="NCBI Taxonomy" id="38282"/>
    <lineage>
        <taxon>Bacteria</taxon>
        <taxon>Bacillati</taxon>
        <taxon>Bacillota</taxon>
        <taxon>Bacilli</taxon>
        <taxon>Bacillales</taxon>
        <taxon>Bacillaceae</taxon>
        <taxon>Evansella</taxon>
    </lineage>
</organism>
<feature type="non-terminal residue" evidence="1">
    <location>
        <position position="1"/>
    </location>
</feature>
<gene>
    <name evidence="1" type="ORF">J2S74_004892</name>
</gene>